<accession>A0ABP0V5U0</accession>
<keyword evidence="3" id="KW-0687">Ribonucleoprotein</keyword>
<evidence type="ECO:0000259" key="5">
    <source>
        <dbReference type="Pfam" id="PF00828"/>
    </source>
</evidence>
<dbReference type="PANTHER" id="PTHR12934">
    <property type="entry name" value="50S RIBOSOMAL PROTEIN L15"/>
    <property type="match status" value="1"/>
</dbReference>
<feature type="region of interest" description="Disordered" evidence="4">
    <location>
        <begin position="200"/>
        <end position="252"/>
    </location>
</feature>
<feature type="domain" description="Large ribosomal subunit protein uL15/eL18" evidence="5">
    <location>
        <begin position="273"/>
        <end position="350"/>
    </location>
</feature>
<comment type="similarity">
    <text evidence="1">Belongs to the universal ribosomal protein uL15 family.</text>
</comment>
<dbReference type="PANTHER" id="PTHR12934:SF11">
    <property type="entry name" value="LARGE RIBOSOMAL SUBUNIT PROTEIN UL15M"/>
    <property type="match status" value="1"/>
</dbReference>
<reference evidence="6" key="1">
    <citation type="submission" date="2024-02" db="EMBL/GenBank/DDBJ databases">
        <authorList>
            <consortium name="ELIXIR-Norway"/>
            <consortium name="Elixir Norway"/>
        </authorList>
    </citation>
    <scope>NUCLEOTIDE SEQUENCE</scope>
</reference>
<feature type="compositionally biased region" description="Basic and acidic residues" evidence="4">
    <location>
        <begin position="123"/>
        <end position="141"/>
    </location>
</feature>
<dbReference type="InterPro" id="IPR005749">
    <property type="entry name" value="Ribosomal_uL15_bac-type"/>
</dbReference>
<evidence type="ECO:0000256" key="4">
    <source>
        <dbReference type="SAM" id="MobiDB-lite"/>
    </source>
</evidence>
<proteinExistence type="inferred from homology"/>
<dbReference type="Gene3D" id="3.100.10.10">
    <property type="match status" value="1"/>
</dbReference>
<sequence>MRTGIGSCSMHCARALLRAFQKEPVSSSHSRCLRDPLASLVRGHSSPSNSAKASDCLPSFFALPKRRWTAAACPLPQSAPSFEPFSHINAASFSSVASVEMSGESGTPGTSTDDAATVVGSEGKAEPIHRGSPVDDKGGTECRRPQPLPSMMFWRAAYSTSASEGAVGALGTDTVAEVSRKKSKEVVRPRVVPPGGFLALNTLHDNPGSRHQKTRLGRGIGSGKGKTAGRGHKGQKARNGRNPRLGFEGGQTPLRLRIPKRGFTNVFGHSFQEVNLGTIAEFVKQGRIDASQLITMKTLKDAGALGKKVKDGVKLLGRGSEKLSLPLNIEVSRVSGRAKEALEAAGGSVTRVHYNQLGLRALLNPKWFEEKGRLLPQPARPTPKLQSRVDAIGRLPAPVTPLASTEHSSLASLPTSV</sequence>
<dbReference type="InterPro" id="IPR030878">
    <property type="entry name" value="Ribosomal_uL15"/>
</dbReference>
<evidence type="ECO:0000313" key="7">
    <source>
        <dbReference type="Proteomes" id="UP001497512"/>
    </source>
</evidence>
<evidence type="ECO:0000313" key="6">
    <source>
        <dbReference type="EMBL" id="CAK9236984.1"/>
    </source>
</evidence>
<feature type="compositionally biased region" description="Basic residues" evidence="4">
    <location>
        <begin position="227"/>
        <end position="241"/>
    </location>
</feature>
<evidence type="ECO:0000256" key="1">
    <source>
        <dbReference type="ARBA" id="ARBA00007320"/>
    </source>
</evidence>
<dbReference type="SUPFAM" id="SSF52080">
    <property type="entry name" value="Ribosomal proteins L15p and L18e"/>
    <property type="match status" value="1"/>
</dbReference>
<dbReference type="HAMAP" id="MF_01341">
    <property type="entry name" value="Ribosomal_uL15"/>
    <property type="match status" value="1"/>
</dbReference>
<dbReference type="NCBIfam" id="TIGR01071">
    <property type="entry name" value="rplO_bact"/>
    <property type="match status" value="1"/>
</dbReference>
<dbReference type="Proteomes" id="UP001497512">
    <property type="component" value="Chromosome 9"/>
</dbReference>
<dbReference type="Pfam" id="PF00828">
    <property type="entry name" value="Ribosomal_L27A"/>
    <property type="match status" value="1"/>
</dbReference>
<name>A0ABP0V5U0_9BRYO</name>
<feature type="region of interest" description="Disordered" evidence="4">
    <location>
        <begin position="122"/>
        <end position="141"/>
    </location>
</feature>
<gene>
    <name evidence="6" type="ORF">CSSPTR1EN2_LOCUS23384</name>
</gene>
<evidence type="ECO:0000256" key="3">
    <source>
        <dbReference type="ARBA" id="ARBA00023274"/>
    </source>
</evidence>
<dbReference type="EMBL" id="OZ019901">
    <property type="protein sequence ID" value="CAK9236984.1"/>
    <property type="molecule type" value="Genomic_DNA"/>
</dbReference>
<dbReference type="InterPro" id="IPR021131">
    <property type="entry name" value="Ribosomal_uL15/eL18"/>
</dbReference>
<dbReference type="InterPro" id="IPR036227">
    <property type="entry name" value="Ribosomal_uL15/eL18_sf"/>
</dbReference>
<organism evidence="6 7">
    <name type="scientific">Sphagnum troendelagicum</name>
    <dbReference type="NCBI Taxonomy" id="128251"/>
    <lineage>
        <taxon>Eukaryota</taxon>
        <taxon>Viridiplantae</taxon>
        <taxon>Streptophyta</taxon>
        <taxon>Embryophyta</taxon>
        <taxon>Bryophyta</taxon>
        <taxon>Sphagnophytina</taxon>
        <taxon>Sphagnopsida</taxon>
        <taxon>Sphagnales</taxon>
        <taxon>Sphagnaceae</taxon>
        <taxon>Sphagnum</taxon>
    </lineage>
</organism>
<protein>
    <recommendedName>
        <fullName evidence="5">Large ribosomal subunit protein uL15/eL18 domain-containing protein</fullName>
    </recommendedName>
</protein>
<evidence type="ECO:0000256" key="2">
    <source>
        <dbReference type="ARBA" id="ARBA00022980"/>
    </source>
</evidence>
<keyword evidence="7" id="KW-1185">Reference proteome</keyword>
<keyword evidence="2" id="KW-0689">Ribosomal protein</keyword>